<protein>
    <submittedName>
        <fullName evidence="1">Uncharacterized protein</fullName>
    </submittedName>
</protein>
<name>A0A9Q1IX98_SYNKA</name>
<gene>
    <name evidence="1" type="ORF">SKAU_G00189490</name>
</gene>
<proteinExistence type="predicted"/>
<reference evidence="1" key="1">
    <citation type="journal article" date="2023" name="Science">
        <title>Genome structures resolve the early diversification of teleost fishes.</title>
        <authorList>
            <person name="Parey E."/>
            <person name="Louis A."/>
            <person name="Montfort J."/>
            <person name="Bouchez O."/>
            <person name="Roques C."/>
            <person name="Iampietro C."/>
            <person name="Lluch J."/>
            <person name="Castinel A."/>
            <person name="Donnadieu C."/>
            <person name="Desvignes T."/>
            <person name="Floi Bucao C."/>
            <person name="Jouanno E."/>
            <person name="Wen M."/>
            <person name="Mejri S."/>
            <person name="Dirks R."/>
            <person name="Jansen H."/>
            <person name="Henkel C."/>
            <person name="Chen W.J."/>
            <person name="Zahm M."/>
            <person name="Cabau C."/>
            <person name="Klopp C."/>
            <person name="Thompson A.W."/>
            <person name="Robinson-Rechavi M."/>
            <person name="Braasch I."/>
            <person name="Lecointre G."/>
            <person name="Bobe J."/>
            <person name="Postlethwait J.H."/>
            <person name="Berthelot C."/>
            <person name="Roest Crollius H."/>
            <person name="Guiguen Y."/>
        </authorList>
    </citation>
    <scope>NUCLEOTIDE SEQUENCE</scope>
    <source>
        <strain evidence="1">WJC10195</strain>
    </source>
</reference>
<evidence type="ECO:0000313" key="1">
    <source>
        <dbReference type="EMBL" id="KAJ8356155.1"/>
    </source>
</evidence>
<evidence type="ECO:0000313" key="2">
    <source>
        <dbReference type="Proteomes" id="UP001152622"/>
    </source>
</evidence>
<keyword evidence="2" id="KW-1185">Reference proteome</keyword>
<accession>A0A9Q1IX98</accession>
<comment type="caution">
    <text evidence="1">The sequence shown here is derived from an EMBL/GenBank/DDBJ whole genome shotgun (WGS) entry which is preliminary data.</text>
</comment>
<sequence length="73" mass="8114">MYQPYCAIIAPQDCTTSATVFLQTCVVPVGLLENNKAEPGQNLSLLPKPRARCFCRTRVQLDRDSEGANKQED</sequence>
<dbReference type="EMBL" id="JAINUF010000006">
    <property type="protein sequence ID" value="KAJ8356155.1"/>
    <property type="molecule type" value="Genomic_DNA"/>
</dbReference>
<dbReference type="Proteomes" id="UP001152622">
    <property type="component" value="Chromosome 6"/>
</dbReference>
<dbReference type="AlphaFoldDB" id="A0A9Q1IX98"/>
<organism evidence="1 2">
    <name type="scientific">Synaphobranchus kaupii</name>
    <name type="common">Kaup's arrowtooth eel</name>
    <dbReference type="NCBI Taxonomy" id="118154"/>
    <lineage>
        <taxon>Eukaryota</taxon>
        <taxon>Metazoa</taxon>
        <taxon>Chordata</taxon>
        <taxon>Craniata</taxon>
        <taxon>Vertebrata</taxon>
        <taxon>Euteleostomi</taxon>
        <taxon>Actinopterygii</taxon>
        <taxon>Neopterygii</taxon>
        <taxon>Teleostei</taxon>
        <taxon>Anguilliformes</taxon>
        <taxon>Synaphobranchidae</taxon>
        <taxon>Synaphobranchus</taxon>
    </lineage>
</organism>